<sequence>MPTSFEAVAALLVALIPGALYIWSFERMAGRWGIGLSDRIFRFVGASAIFHAVLAPVTYWLWTSRWPSIAIGDSHPLWLWLIAVVYVAAPLMVGTALGAVARGRSGWARWITGPDPAPRAWDYLFQGERDGWVRIKLKTGGWIGGAYATYGELKSYSAGYPEQQDIFLARSVDLDPATGEFQFDQDGSVRLGAGGILVRWEEIEYLEYIDA</sequence>
<keyword evidence="1" id="KW-0472">Membrane</keyword>
<accession>A0ABN6YRI5</accession>
<dbReference type="EMBL" id="AP027735">
    <property type="protein sequence ID" value="BDZ59992.1"/>
    <property type="molecule type" value="Genomic_DNA"/>
</dbReference>
<evidence type="ECO:0000313" key="2">
    <source>
        <dbReference type="EMBL" id="BDZ59992.1"/>
    </source>
</evidence>
<reference evidence="2" key="1">
    <citation type="journal article" date="2014" name="Int. J. Syst. Evol. Microbiol.">
        <title>Complete genome of a new Firmicutes species belonging to the dominant human colonic microbiota ('Ruminococcus bicirculans') reveals two chromosomes and a selective capacity to utilize plant glucans.</title>
        <authorList>
            <consortium name="NISC Comparative Sequencing Program"/>
            <person name="Wegmann U."/>
            <person name="Louis P."/>
            <person name="Goesmann A."/>
            <person name="Henrissat B."/>
            <person name="Duncan S.H."/>
            <person name="Flint H.J."/>
        </authorList>
    </citation>
    <scope>NUCLEOTIDE SEQUENCE</scope>
    <source>
        <strain evidence="2">NBRC 110608</strain>
    </source>
</reference>
<reference evidence="2" key="2">
    <citation type="submission" date="2023-02" db="EMBL/GenBank/DDBJ databases">
        <authorList>
            <person name="Sun Q."/>
            <person name="Mori K."/>
        </authorList>
    </citation>
    <scope>NUCLEOTIDE SEQUENCE</scope>
    <source>
        <strain evidence="2">NBRC 110608</strain>
    </source>
</reference>
<feature type="transmembrane region" description="Helical" evidence="1">
    <location>
        <begin position="6"/>
        <end position="23"/>
    </location>
</feature>
<evidence type="ECO:0008006" key="3">
    <source>
        <dbReference type="Google" id="ProtNLM"/>
    </source>
</evidence>
<feature type="transmembrane region" description="Helical" evidence="1">
    <location>
        <begin position="43"/>
        <end position="62"/>
    </location>
</feature>
<gene>
    <name evidence="2" type="ORF">GCM10025872_36490</name>
</gene>
<keyword evidence="1" id="KW-0812">Transmembrane</keyword>
<dbReference type="RefSeq" id="WP_289231798.1">
    <property type="nucleotide sequence ID" value="NZ_AP027735.1"/>
</dbReference>
<protein>
    <recommendedName>
        <fullName evidence="3">SMODS-associating 2TM beta-strand rich effector domain-containing protein</fullName>
    </recommendedName>
</protein>
<name>A0ABN6YRI5_9MICO</name>
<feature type="transmembrane region" description="Helical" evidence="1">
    <location>
        <begin position="77"/>
        <end position="101"/>
    </location>
</feature>
<dbReference type="Pfam" id="PF19865">
    <property type="entry name" value="DUF6338"/>
    <property type="match status" value="1"/>
</dbReference>
<keyword evidence="1" id="KW-1133">Transmembrane helix</keyword>
<organism evidence="2">
    <name type="scientific">Barrientosiimonas endolithica</name>
    <dbReference type="NCBI Taxonomy" id="1535208"/>
    <lineage>
        <taxon>Bacteria</taxon>
        <taxon>Bacillati</taxon>
        <taxon>Actinomycetota</taxon>
        <taxon>Actinomycetes</taxon>
        <taxon>Micrococcales</taxon>
        <taxon>Dermacoccaceae</taxon>
        <taxon>Barrientosiimonas</taxon>
    </lineage>
</organism>
<dbReference type="InterPro" id="IPR045919">
    <property type="entry name" value="DUF6338"/>
</dbReference>
<evidence type="ECO:0000256" key="1">
    <source>
        <dbReference type="SAM" id="Phobius"/>
    </source>
</evidence>
<proteinExistence type="predicted"/>